<reference evidence="8 9" key="1">
    <citation type="submission" date="2006-10" db="EMBL/GenBank/DDBJ databases">
        <title>Complete sequence of chromosome of Pelobacter propionicus DSM 2379.</title>
        <authorList>
            <consortium name="US DOE Joint Genome Institute"/>
            <person name="Copeland A."/>
            <person name="Lucas S."/>
            <person name="Lapidus A."/>
            <person name="Barry K."/>
            <person name="Detter J.C."/>
            <person name="Glavina del Rio T."/>
            <person name="Hammon N."/>
            <person name="Israni S."/>
            <person name="Dalin E."/>
            <person name="Tice H."/>
            <person name="Pitluck S."/>
            <person name="Saunders E."/>
            <person name="Brettin T."/>
            <person name="Bruce D."/>
            <person name="Han C."/>
            <person name="Tapia R."/>
            <person name="Schmutz J."/>
            <person name="Larimer F."/>
            <person name="Land M."/>
            <person name="Hauser L."/>
            <person name="Kyrpides N."/>
            <person name="Kim E."/>
            <person name="Lovley D."/>
            <person name="Richardson P."/>
        </authorList>
    </citation>
    <scope>NUCLEOTIDE SEQUENCE [LARGE SCALE GENOMIC DNA]</scope>
    <source>
        <strain evidence="9">DSM 2379 / NBRC 103807 / OttBd1</strain>
    </source>
</reference>
<dbReference type="HOGENOM" id="CLU_060920_0_0_7"/>
<evidence type="ECO:0000313" key="9">
    <source>
        <dbReference type="Proteomes" id="UP000006732"/>
    </source>
</evidence>
<evidence type="ECO:0000313" key="8">
    <source>
        <dbReference type="EMBL" id="ABK98240.1"/>
    </source>
</evidence>
<dbReference type="AlphaFoldDB" id="A1ALM0"/>
<dbReference type="InterPro" id="IPR058240">
    <property type="entry name" value="rSAM_sf"/>
</dbReference>
<dbReference type="GO" id="GO:0051539">
    <property type="term" value="F:4 iron, 4 sulfur cluster binding"/>
    <property type="evidence" value="ECO:0007669"/>
    <property type="project" value="UniProtKB-KW"/>
</dbReference>
<dbReference type="Proteomes" id="UP000006732">
    <property type="component" value="Chromosome"/>
</dbReference>
<comment type="cofactor">
    <cofactor evidence="1">
        <name>[4Fe-4S] cluster</name>
        <dbReference type="ChEBI" id="CHEBI:49883"/>
    </cofactor>
</comment>
<protein>
    <submittedName>
        <fullName evidence="8">Conserved hypothetical radical SAM protein</fullName>
    </submittedName>
</protein>
<accession>A1ALM0</accession>
<dbReference type="PANTHER" id="PTHR11135:SF1">
    <property type="entry name" value="PROTEIN YHCC"/>
    <property type="match status" value="1"/>
</dbReference>
<dbReference type="KEGG" id="ppd:Ppro_0609"/>
<dbReference type="InterPro" id="IPR006638">
    <property type="entry name" value="Elp3/MiaA/NifB-like_rSAM"/>
</dbReference>
<dbReference type="STRING" id="338966.Ppro_0609"/>
<dbReference type="InterPro" id="IPR039661">
    <property type="entry name" value="ELP3"/>
</dbReference>
<evidence type="ECO:0000256" key="5">
    <source>
        <dbReference type="ARBA" id="ARBA00023004"/>
    </source>
</evidence>
<keyword evidence="9" id="KW-1185">Reference proteome</keyword>
<evidence type="ECO:0000256" key="2">
    <source>
        <dbReference type="ARBA" id="ARBA00022485"/>
    </source>
</evidence>
<dbReference type="SFLD" id="SFLDG01091">
    <property type="entry name" value="uncharacterized_CHP01210-like"/>
    <property type="match status" value="1"/>
</dbReference>
<dbReference type="InterPro" id="IPR032432">
    <property type="entry name" value="Radical_SAM_C"/>
</dbReference>
<keyword evidence="4" id="KW-0479">Metal-binding</keyword>
<gene>
    <name evidence="8" type="ordered locus">Ppro_0609</name>
</gene>
<dbReference type="CDD" id="cd01335">
    <property type="entry name" value="Radical_SAM"/>
    <property type="match status" value="1"/>
</dbReference>
<dbReference type="GO" id="GO:0003824">
    <property type="term" value="F:catalytic activity"/>
    <property type="evidence" value="ECO:0007669"/>
    <property type="project" value="InterPro"/>
</dbReference>
<dbReference type="InterPro" id="IPR005911">
    <property type="entry name" value="YhcC-like"/>
</dbReference>
<dbReference type="SUPFAM" id="SSF102114">
    <property type="entry name" value="Radical SAM enzymes"/>
    <property type="match status" value="1"/>
</dbReference>
<dbReference type="InterPro" id="IPR007197">
    <property type="entry name" value="rSAM"/>
</dbReference>
<proteinExistence type="predicted"/>
<dbReference type="NCBIfam" id="TIGR01212">
    <property type="entry name" value="TIGR01212 family radical SAM protein"/>
    <property type="match status" value="1"/>
</dbReference>
<name>A1ALM0_PELPD</name>
<evidence type="ECO:0000256" key="3">
    <source>
        <dbReference type="ARBA" id="ARBA00022691"/>
    </source>
</evidence>
<organism evidence="8 9">
    <name type="scientific">Pelobacter propionicus (strain DSM 2379 / NBRC 103807 / OttBd1)</name>
    <dbReference type="NCBI Taxonomy" id="338966"/>
    <lineage>
        <taxon>Bacteria</taxon>
        <taxon>Pseudomonadati</taxon>
        <taxon>Thermodesulfobacteriota</taxon>
        <taxon>Desulfuromonadia</taxon>
        <taxon>Desulfuromonadales</taxon>
        <taxon>Desulfuromonadaceae</taxon>
        <taxon>Pelobacter</taxon>
    </lineage>
</organism>
<dbReference type="PANTHER" id="PTHR11135">
    <property type="entry name" value="HISTONE ACETYLTRANSFERASE-RELATED"/>
    <property type="match status" value="1"/>
</dbReference>
<dbReference type="Gene3D" id="3.30.750.200">
    <property type="match status" value="1"/>
</dbReference>
<evidence type="ECO:0000256" key="6">
    <source>
        <dbReference type="ARBA" id="ARBA00023014"/>
    </source>
</evidence>
<dbReference type="eggNOG" id="COG1242">
    <property type="taxonomic scope" value="Bacteria"/>
</dbReference>
<dbReference type="Pfam" id="PF16199">
    <property type="entry name" value="Radical_SAM_C"/>
    <property type="match status" value="1"/>
</dbReference>
<evidence type="ECO:0000256" key="4">
    <source>
        <dbReference type="ARBA" id="ARBA00022723"/>
    </source>
</evidence>
<sequence length="331" mass="37088">MFRKRQSRLNAGFVVSRVACYNHPTMSNPKRYNPFSAELKRVFGCKVQRISLDAGFSCPNRDGTLDHAGCIFCGGQGSGSHGILRDLGIVAQLEDGKEVMRRKYRASKFLAYFQAYSNTYAPVERLGLLFGQALLTPDVVGMIVATRPDCLPPDVLDYLWKLSQQTYFWLELGLQSIHDTSLAYINRRHDYACFLRAVEECRSRSLRVCAHVILGLPGESRDDMLAMAGELNRLGLAGVKLHLLHVMKGTRLAEMHARGEVPLMDRDEYVGLVCDFLELLDPAILIHRLTGDGGRDNLVAPLWSLKKFEVLNLIDAELERRGSCQGSRRAG</sequence>
<evidence type="ECO:0000256" key="1">
    <source>
        <dbReference type="ARBA" id="ARBA00001966"/>
    </source>
</evidence>
<dbReference type="GO" id="GO:0046872">
    <property type="term" value="F:metal ion binding"/>
    <property type="evidence" value="ECO:0007669"/>
    <property type="project" value="UniProtKB-KW"/>
</dbReference>
<dbReference type="EMBL" id="CP000482">
    <property type="protein sequence ID" value="ABK98240.1"/>
    <property type="molecule type" value="Genomic_DNA"/>
</dbReference>
<dbReference type="SFLD" id="SFLDG01086">
    <property type="entry name" value="elongater_protein-like"/>
    <property type="match status" value="1"/>
</dbReference>
<evidence type="ECO:0000259" key="7">
    <source>
        <dbReference type="PROSITE" id="PS51918"/>
    </source>
</evidence>
<keyword evidence="6" id="KW-0411">Iron-sulfur</keyword>
<dbReference type="SMART" id="SM00729">
    <property type="entry name" value="Elp3"/>
    <property type="match status" value="1"/>
</dbReference>
<keyword evidence="5" id="KW-0408">Iron</keyword>
<dbReference type="Pfam" id="PF04055">
    <property type="entry name" value="Radical_SAM"/>
    <property type="match status" value="1"/>
</dbReference>
<dbReference type="PROSITE" id="PS51918">
    <property type="entry name" value="RADICAL_SAM"/>
    <property type="match status" value="1"/>
</dbReference>
<keyword evidence="2" id="KW-0004">4Fe-4S</keyword>
<dbReference type="SFLD" id="SFLDS00029">
    <property type="entry name" value="Radical_SAM"/>
    <property type="match status" value="1"/>
</dbReference>
<feature type="domain" description="Radical SAM core" evidence="7">
    <location>
        <begin position="42"/>
        <end position="289"/>
    </location>
</feature>
<keyword evidence="3" id="KW-0949">S-adenosyl-L-methionine</keyword>